<protein>
    <recommendedName>
        <fullName evidence="1">ESAT-6-like protein</fullName>
    </recommendedName>
</protein>
<accession>A0AAE3YPI0</accession>
<keyword evidence="3" id="KW-1185">Reference proteome</keyword>
<proteinExistence type="inferred from homology"/>
<dbReference type="Gene3D" id="1.10.287.1060">
    <property type="entry name" value="ESAT-6-like"/>
    <property type="match status" value="1"/>
</dbReference>
<sequence length="98" mass="10612">MYDGTMTYNYPVLEQGVENMRSVNRTILALVDQLRGETATALGSWEGEAASSYAQRAANIQANIADMGVIVDQLQMEVQRSAEAMRDQDRAGGQALAG</sequence>
<dbReference type="Pfam" id="PF06013">
    <property type="entry name" value="WXG100"/>
    <property type="match status" value="1"/>
</dbReference>
<dbReference type="RefSeq" id="WP_310369494.1">
    <property type="nucleotide sequence ID" value="NZ_JAVDYB010000001.1"/>
</dbReference>
<dbReference type="InterPro" id="IPR010310">
    <property type="entry name" value="T7SS_ESAT-6-like"/>
</dbReference>
<evidence type="ECO:0000256" key="1">
    <source>
        <dbReference type="RuleBase" id="RU362001"/>
    </source>
</evidence>
<comment type="caution">
    <text evidence="2">The sequence shown here is derived from an EMBL/GenBank/DDBJ whole genome shotgun (WGS) entry which is preliminary data.</text>
</comment>
<evidence type="ECO:0000313" key="3">
    <source>
        <dbReference type="Proteomes" id="UP001183643"/>
    </source>
</evidence>
<dbReference type="EMBL" id="JAVDYB010000001">
    <property type="protein sequence ID" value="MDR7277295.1"/>
    <property type="molecule type" value="Genomic_DNA"/>
</dbReference>
<dbReference type="InterPro" id="IPR036689">
    <property type="entry name" value="ESAT-6-like_sf"/>
</dbReference>
<name>A0AAE3YPI0_9ACTN</name>
<reference evidence="2" key="1">
    <citation type="submission" date="2023-07" db="EMBL/GenBank/DDBJ databases">
        <title>Sequencing the genomes of 1000 actinobacteria strains.</title>
        <authorList>
            <person name="Klenk H.-P."/>
        </authorList>
    </citation>
    <scope>NUCLEOTIDE SEQUENCE</scope>
    <source>
        <strain evidence="2">DSM 44707</strain>
    </source>
</reference>
<dbReference type="NCBIfam" id="TIGR03930">
    <property type="entry name" value="WXG100_ESAT6"/>
    <property type="match status" value="1"/>
</dbReference>
<evidence type="ECO:0000313" key="2">
    <source>
        <dbReference type="EMBL" id="MDR7277295.1"/>
    </source>
</evidence>
<gene>
    <name evidence="2" type="ORF">J2S41_004073</name>
</gene>
<dbReference type="Proteomes" id="UP001183643">
    <property type="component" value="Unassembled WGS sequence"/>
</dbReference>
<comment type="similarity">
    <text evidence="1">Belongs to the WXG100 family.</text>
</comment>
<dbReference type="SUPFAM" id="SSF140453">
    <property type="entry name" value="EsxAB dimer-like"/>
    <property type="match status" value="1"/>
</dbReference>
<organism evidence="2 3">
    <name type="scientific">Catenuloplanes atrovinosus</name>
    <dbReference type="NCBI Taxonomy" id="137266"/>
    <lineage>
        <taxon>Bacteria</taxon>
        <taxon>Bacillati</taxon>
        <taxon>Actinomycetota</taxon>
        <taxon>Actinomycetes</taxon>
        <taxon>Micromonosporales</taxon>
        <taxon>Micromonosporaceae</taxon>
        <taxon>Catenuloplanes</taxon>
    </lineage>
</organism>
<dbReference type="AlphaFoldDB" id="A0AAE3YPI0"/>